<protein>
    <submittedName>
        <fullName evidence="1">ChaB family protein</fullName>
    </submittedName>
</protein>
<proteinExistence type="predicted"/>
<accession>A0ABR8CVJ2</accession>
<keyword evidence="2" id="KW-1185">Reference proteome</keyword>
<comment type="caution">
    <text evidence="1">The sequence shown here is derived from an EMBL/GenBank/DDBJ whole genome shotgun (WGS) entry which is preliminary data.</text>
</comment>
<dbReference type="InterPro" id="IPR009317">
    <property type="entry name" value="ChaB"/>
</dbReference>
<reference evidence="1 2" key="1">
    <citation type="journal article" date="2020" name="ISME J.">
        <title>Comparative genomics reveals insights into cyanobacterial evolution and habitat adaptation.</title>
        <authorList>
            <person name="Chen M.Y."/>
            <person name="Teng W.K."/>
            <person name="Zhao L."/>
            <person name="Hu C.X."/>
            <person name="Zhou Y.K."/>
            <person name="Han B.P."/>
            <person name="Song L.R."/>
            <person name="Shu W.S."/>
        </authorList>
    </citation>
    <scope>NUCLEOTIDE SEQUENCE [LARGE SCALE GENOMIC DNA]</scope>
    <source>
        <strain evidence="1 2">FACHB-260</strain>
    </source>
</reference>
<dbReference type="InterPro" id="IPR037205">
    <property type="entry name" value="ChaB_sf"/>
</dbReference>
<dbReference type="SUPFAM" id="SSF140376">
    <property type="entry name" value="ChaB-like"/>
    <property type="match status" value="1"/>
</dbReference>
<sequence>MPYQHIDDLPDSVREHLPKHAQEIFRAAFNNSEKEYSEEESAFRVAWSAVKRDYEKDDSGHWQKKLE</sequence>
<dbReference type="Gene3D" id="1.10.1740.70">
    <property type="entry name" value="ChaB"/>
    <property type="match status" value="1"/>
</dbReference>
<dbReference type="Pfam" id="PF06150">
    <property type="entry name" value="ChaB"/>
    <property type="match status" value="1"/>
</dbReference>
<gene>
    <name evidence="1" type="ORF">H6G18_20685</name>
</gene>
<name>A0ABR8CVJ2_9NOST</name>
<organism evidence="1 2">
    <name type="scientific">Anabaena subtropica FACHB-260</name>
    <dbReference type="NCBI Taxonomy" id="2692884"/>
    <lineage>
        <taxon>Bacteria</taxon>
        <taxon>Bacillati</taxon>
        <taxon>Cyanobacteriota</taxon>
        <taxon>Cyanophyceae</taxon>
        <taxon>Nostocales</taxon>
        <taxon>Nostocaceae</taxon>
        <taxon>Anabaena</taxon>
    </lineage>
</organism>
<dbReference type="Proteomes" id="UP000607281">
    <property type="component" value="Unassembled WGS sequence"/>
</dbReference>
<evidence type="ECO:0000313" key="1">
    <source>
        <dbReference type="EMBL" id="MBD2346543.1"/>
    </source>
</evidence>
<evidence type="ECO:0000313" key="2">
    <source>
        <dbReference type="Proteomes" id="UP000607281"/>
    </source>
</evidence>
<dbReference type="EMBL" id="JACJRF010000047">
    <property type="protein sequence ID" value="MBD2346543.1"/>
    <property type="molecule type" value="Genomic_DNA"/>
</dbReference>
<dbReference type="RefSeq" id="WP_190408958.1">
    <property type="nucleotide sequence ID" value="NZ_JACJRF010000047.1"/>
</dbReference>